<evidence type="ECO:0000313" key="1">
    <source>
        <dbReference type="EMBL" id="NEX23566.1"/>
    </source>
</evidence>
<dbReference type="Proteomes" id="UP000471640">
    <property type="component" value="Unassembled WGS sequence"/>
</dbReference>
<reference evidence="2" key="1">
    <citation type="journal article" date="2020" name="Microbiol. Resour. Announc.">
        <title>Draft Genome Sequences of Thiorhodococcus mannitoliphagus and Thiorhodococcus minor, Purple Sulfur Photosynthetic Bacteria in the Gammaproteobacterial Family Chromatiaceae.</title>
        <authorList>
            <person name="Aviles F.A."/>
            <person name="Meyer T.E."/>
            <person name="Kyndt J.A."/>
        </authorList>
    </citation>
    <scope>NUCLEOTIDE SEQUENCE [LARGE SCALE GENOMIC DNA]</scope>
    <source>
        <strain evidence="2">DSM 18266</strain>
    </source>
</reference>
<dbReference type="AlphaFoldDB" id="A0A6P1E3D3"/>
<dbReference type="RefSeq" id="WP_164656992.1">
    <property type="nucleotide sequence ID" value="NZ_JAAIJR010000238.1"/>
</dbReference>
<accession>A0A6P1E3D3</accession>
<dbReference type="EMBL" id="JAAIJR010000238">
    <property type="protein sequence ID" value="NEX23566.1"/>
    <property type="molecule type" value="Genomic_DNA"/>
</dbReference>
<name>A0A6P1E3D3_9GAMM</name>
<evidence type="ECO:0000313" key="2">
    <source>
        <dbReference type="Proteomes" id="UP000471640"/>
    </source>
</evidence>
<protein>
    <recommendedName>
        <fullName evidence="3">CHAT domain-containing protein</fullName>
    </recommendedName>
</protein>
<sequence length="662" mass="73771">MGALLWSYHLSGTTEPRFFIALRGERHPEAALTPQYAMPLMAMPKPTADAALADLLTEPKILQELSGWRASGRNGLLVMDSQLPLDWQRVPWESLRFEGQPLAATLLTVRHAKPLFGQQPLTGARAAWLNLFPKNEFNFAGELQKPIATERLSRILPRSLKSGLDGYDELFMLAHGDVHGLLDQEKRLFELHTAALPRRVWLLACNHDGAMYRLAESLLVRGVRTVVAATGELSAPEIATLLNAWFERDDGATLEDWLLDRRTGVSVAGSIHALTLFGEVMLDDSSVAHWNEMSWREWRETLVDVPWLAYGDKRQFQDALKAIDSPALWPKTLGRLLPQALSAAENLDHRTMKVLYKRYKNAVGQSPAMSCALAYTCYRCGHYDLMADFLINGLQYGLIPAIDHAELLGAMTNLLIDMALPTVAASIAGKHAECQIDDLEARELQNFKRLDWQARIALRQRRFDEALHFLEIKRQKSPDANDTRELAWLLYVAAWKLREGGSAAQLVRYRDEVQKVLDALPANQIGEGNDGAAYLLRALACYRWSTGDEVLDAPLKRWLPLVETGLTMPDPGPWAFVGCYLALSDARFATLGSHALESLDHAGYWLEAAGLAALGVDPAREDALMKKFGSMRDKVLTRLAPWLESIGVMVGGRDGCNNIPPL</sequence>
<keyword evidence="2" id="KW-1185">Reference proteome</keyword>
<evidence type="ECO:0008006" key="3">
    <source>
        <dbReference type="Google" id="ProtNLM"/>
    </source>
</evidence>
<gene>
    <name evidence="1" type="ORF">G3480_25360</name>
</gene>
<organism evidence="1 2">
    <name type="scientific">Thiorhodococcus mannitoliphagus</name>
    <dbReference type="NCBI Taxonomy" id="329406"/>
    <lineage>
        <taxon>Bacteria</taxon>
        <taxon>Pseudomonadati</taxon>
        <taxon>Pseudomonadota</taxon>
        <taxon>Gammaproteobacteria</taxon>
        <taxon>Chromatiales</taxon>
        <taxon>Chromatiaceae</taxon>
        <taxon>Thiorhodococcus</taxon>
    </lineage>
</organism>
<reference evidence="1 2" key="2">
    <citation type="submission" date="2020-02" db="EMBL/GenBank/DDBJ databases">
        <title>Genome sequences of Thiorhodococcus mannitoliphagus and Thiorhodococcus minor, purple sulfur photosynthetic bacteria in the gammaproteobacterial family, Chromatiaceae.</title>
        <authorList>
            <person name="Aviles F.A."/>
            <person name="Meyer T.E."/>
            <person name="Kyndt J.A."/>
        </authorList>
    </citation>
    <scope>NUCLEOTIDE SEQUENCE [LARGE SCALE GENOMIC DNA]</scope>
    <source>
        <strain evidence="1 2">DSM 18266</strain>
    </source>
</reference>
<proteinExistence type="predicted"/>
<comment type="caution">
    <text evidence="1">The sequence shown here is derived from an EMBL/GenBank/DDBJ whole genome shotgun (WGS) entry which is preliminary data.</text>
</comment>